<evidence type="ECO:0000259" key="3">
    <source>
        <dbReference type="Pfam" id="PF19305"/>
    </source>
</evidence>
<organism evidence="4 5">
    <name type="scientific">Ramlibacter albus</name>
    <dbReference type="NCBI Taxonomy" id="2079448"/>
    <lineage>
        <taxon>Bacteria</taxon>
        <taxon>Pseudomonadati</taxon>
        <taxon>Pseudomonadota</taxon>
        <taxon>Betaproteobacteria</taxon>
        <taxon>Burkholderiales</taxon>
        <taxon>Comamonadaceae</taxon>
        <taxon>Ramlibacter</taxon>
    </lineage>
</organism>
<name>A0A923S040_9BURK</name>
<dbReference type="InterPro" id="IPR042188">
    <property type="entry name" value="MmgE/PrpD_sf_2"/>
</dbReference>
<dbReference type="SUPFAM" id="SSF103378">
    <property type="entry name" value="2-methylcitrate dehydratase PrpD"/>
    <property type="match status" value="1"/>
</dbReference>
<accession>A0A923S040</accession>
<feature type="domain" description="MmgE/PrpD N-terminal" evidence="2">
    <location>
        <begin position="11"/>
        <end position="255"/>
    </location>
</feature>
<evidence type="ECO:0000256" key="1">
    <source>
        <dbReference type="ARBA" id="ARBA00006174"/>
    </source>
</evidence>
<dbReference type="InterPro" id="IPR036148">
    <property type="entry name" value="MmgE/PrpD_sf"/>
</dbReference>
<dbReference type="Pfam" id="PF03972">
    <property type="entry name" value="MmgE_PrpD_N"/>
    <property type="match status" value="1"/>
</dbReference>
<dbReference type="EMBL" id="JACORU010000001">
    <property type="protein sequence ID" value="MBC5762934.1"/>
    <property type="molecule type" value="Genomic_DNA"/>
</dbReference>
<gene>
    <name evidence="4" type="ORF">H8R02_00610</name>
</gene>
<comment type="similarity">
    <text evidence="1">Belongs to the PrpD family.</text>
</comment>
<proteinExistence type="inferred from homology"/>
<evidence type="ECO:0000313" key="5">
    <source>
        <dbReference type="Proteomes" id="UP000596827"/>
    </source>
</evidence>
<dbReference type="InterPro" id="IPR042183">
    <property type="entry name" value="MmgE/PrpD_sf_1"/>
</dbReference>
<dbReference type="InterPro" id="IPR045336">
    <property type="entry name" value="MmgE_PrpD_N"/>
</dbReference>
<reference evidence="4" key="1">
    <citation type="submission" date="2020-08" db="EMBL/GenBank/DDBJ databases">
        <title>Ramlibacter sp. GTP1 16S ribosomal RNA gene genome sequencing and assembly.</title>
        <authorList>
            <person name="Kang M."/>
        </authorList>
    </citation>
    <scope>NUCLEOTIDE SEQUENCE</scope>
    <source>
        <strain evidence="4">GTP1</strain>
    </source>
</reference>
<dbReference type="Gene3D" id="1.10.4100.10">
    <property type="entry name" value="2-methylcitrate dehydratase PrpD"/>
    <property type="match status" value="1"/>
</dbReference>
<dbReference type="Gene3D" id="3.30.1330.120">
    <property type="entry name" value="2-methylcitrate dehydratase PrpD"/>
    <property type="match status" value="1"/>
</dbReference>
<dbReference type="RefSeq" id="WP_187079412.1">
    <property type="nucleotide sequence ID" value="NZ_JACORU010000001.1"/>
</dbReference>
<keyword evidence="5" id="KW-1185">Reference proteome</keyword>
<dbReference type="InterPro" id="IPR045337">
    <property type="entry name" value="MmgE_PrpD_C"/>
</dbReference>
<feature type="domain" description="MmgE/PrpD C-terminal" evidence="3">
    <location>
        <begin position="274"/>
        <end position="439"/>
    </location>
</feature>
<protein>
    <submittedName>
        <fullName evidence="4">MmgE/PrpD family protein</fullName>
    </submittedName>
</protein>
<evidence type="ECO:0000313" key="4">
    <source>
        <dbReference type="EMBL" id="MBC5762934.1"/>
    </source>
</evidence>
<dbReference type="PANTHER" id="PTHR16943:SF8">
    <property type="entry name" value="2-METHYLCITRATE DEHYDRATASE"/>
    <property type="match status" value="1"/>
</dbReference>
<dbReference type="Proteomes" id="UP000596827">
    <property type="component" value="Unassembled WGS sequence"/>
</dbReference>
<dbReference type="AlphaFoldDB" id="A0A923S040"/>
<comment type="caution">
    <text evidence="4">The sequence shown here is derived from an EMBL/GenBank/DDBJ whole genome shotgun (WGS) entry which is preliminary data.</text>
</comment>
<dbReference type="PANTHER" id="PTHR16943">
    <property type="entry name" value="2-METHYLCITRATE DEHYDRATASE-RELATED"/>
    <property type="match status" value="1"/>
</dbReference>
<evidence type="ECO:0000259" key="2">
    <source>
        <dbReference type="Pfam" id="PF03972"/>
    </source>
</evidence>
<dbReference type="Pfam" id="PF19305">
    <property type="entry name" value="MmgE_PrpD_C"/>
    <property type="match status" value="1"/>
</dbReference>
<dbReference type="InterPro" id="IPR005656">
    <property type="entry name" value="MmgE_PrpD"/>
</dbReference>
<dbReference type="GO" id="GO:0016829">
    <property type="term" value="F:lyase activity"/>
    <property type="evidence" value="ECO:0007669"/>
    <property type="project" value="InterPro"/>
</dbReference>
<sequence length="460" mass="49156">MSETDTPDRTRRLAERALAVTPASLQQKDVAQLQRLLLDYFGVTFGGADRPWVEALHVWAKPFAGTGRSRIAASDLDVAAHVAALVNGAAAHSFELDDTHDGSMSHPGSVVISSALAVAAERGAPADAFLAAVQAGYEVIARIGRAAGANRVIATGFHPTPLFGVFGAATAACKLYGLDATALCRAWGHALSLTAGSMQFSQEAVGAEVKRMHAGYGAHNGVLAAQFSMAGIEAPHSALDGRYGFLPLYGEQPDMDALTAEGPAAIHEISLKPYSCCRLLHSMIDGLREVTQDFSLPFERIASIRVTGPSKLQQQHVVRRPATAMAAQYSLPFTVGATLACGPHRFDAYETVNLSNPEVLRWADKVEVGEDAEFERLYPEHFGTHTEIRLADGEVRVARVLDSKGTPANPMPLEEVAAKARGLIHVVAPRYDMHRLRQTVADFSGTASVANLQSLLARPH</sequence>